<evidence type="ECO:0000313" key="2">
    <source>
        <dbReference type="EMBL" id="GCE16810.1"/>
    </source>
</evidence>
<dbReference type="EMBL" id="BIFS01000001">
    <property type="protein sequence ID" value="GCE16810.1"/>
    <property type="molecule type" value="Genomic_DNA"/>
</dbReference>
<organism evidence="2 3">
    <name type="scientific">Dictyobacter kobayashii</name>
    <dbReference type="NCBI Taxonomy" id="2014872"/>
    <lineage>
        <taxon>Bacteria</taxon>
        <taxon>Bacillati</taxon>
        <taxon>Chloroflexota</taxon>
        <taxon>Ktedonobacteria</taxon>
        <taxon>Ktedonobacterales</taxon>
        <taxon>Dictyobacteraceae</taxon>
        <taxon>Dictyobacter</taxon>
    </lineage>
</organism>
<evidence type="ECO:0000256" key="1">
    <source>
        <dbReference type="SAM" id="Coils"/>
    </source>
</evidence>
<dbReference type="PANTHER" id="PTHR37015">
    <property type="entry name" value="REVERSE TRANSCRIPTASE DOMAIN-CONTAINING PROTEIN"/>
    <property type="match status" value="1"/>
</dbReference>
<evidence type="ECO:0000313" key="3">
    <source>
        <dbReference type="Proteomes" id="UP000287188"/>
    </source>
</evidence>
<sequence>MITSNEYFITQMKLRELREQRSRLTQAYTELRQQVDVTETETERLRTLYNGLRQLKFANQELHPDIANLEPLLDQADGQPVSAETLTFWRQRLEKELAGGQLRSEIVYVFGALLEEWAAGAPESAQTRAQREQEQRVQLERLLQPTQTGNYAKLLDTLLGDFAFNDPEIRAQQFQKAVGSQLRERVDVRELSKVLKQLSNSPYHAPEIRKQAQSFVADNIMQKELADALTIMLEHLDEWQRSQEGVPPRAFWTLNKWRLFIDDDLPTVFLRSSIC</sequence>
<proteinExistence type="predicted"/>
<reference evidence="3" key="1">
    <citation type="submission" date="2018-12" db="EMBL/GenBank/DDBJ databases">
        <title>Tengunoibacter tsumagoiensis gen. nov., sp. nov., Dictyobacter kobayashii sp. nov., D. alpinus sp. nov., and D. joshuensis sp. nov. and description of Dictyobacteraceae fam. nov. within the order Ktedonobacterales isolated from Tengu-no-mugimeshi.</title>
        <authorList>
            <person name="Wang C.M."/>
            <person name="Zheng Y."/>
            <person name="Sakai Y."/>
            <person name="Toyoda A."/>
            <person name="Minakuchi Y."/>
            <person name="Abe K."/>
            <person name="Yokota A."/>
            <person name="Yabe S."/>
        </authorList>
    </citation>
    <scope>NUCLEOTIDE SEQUENCE [LARGE SCALE GENOMIC DNA]</scope>
    <source>
        <strain evidence="3">Uno11</strain>
    </source>
</reference>
<keyword evidence="3" id="KW-1185">Reference proteome</keyword>
<dbReference type="OrthoDB" id="135480at2"/>
<feature type="coiled-coil region" evidence="1">
    <location>
        <begin position="14"/>
        <end position="41"/>
    </location>
</feature>
<dbReference type="Proteomes" id="UP000287188">
    <property type="component" value="Unassembled WGS sequence"/>
</dbReference>
<dbReference type="AlphaFoldDB" id="A0A402ACH9"/>
<gene>
    <name evidence="2" type="ORF">KDK_06100</name>
</gene>
<dbReference type="PANTHER" id="PTHR37015:SF2">
    <property type="entry name" value="REVERSE TRANSCRIPTASE DOMAIN-CONTAINING PROTEIN"/>
    <property type="match status" value="1"/>
</dbReference>
<comment type="caution">
    <text evidence="2">The sequence shown here is derived from an EMBL/GenBank/DDBJ whole genome shotgun (WGS) entry which is preliminary data.</text>
</comment>
<dbReference type="RefSeq" id="WP_126548630.1">
    <property type="nucleotide sequence ID" value="NZ_BIFS01000001.1"/>
</dbReference>
<keyword evidence="1" id="KW-0175">Coiled coil</keyword>
<protein>
    <submittedName>
        <fullName evidence="2">Uncharacterized protein</fullName>
    </submittedName>
</protein>
<name>A0A402ACH9_9CHLR</name>
<accession>A0A402ACH9</accession>